<sequence length="203" mass="22664">MNSTVTQLPSWASSSPLMESYYLTEWGVPVTDETGVFERLSLEVFQCGLSWKTILAKRDAFREVFHHFAVDRVAAMGECDIDRLMEDQRIIRNRRKIEAVIGNARAAQALRDDGTDLARLLWSYVPEQTYAPRTQEEIPARDETSARMSADLKARGFSFVGPTTCFALMEAIGIVDTHLVTSPRRGSSGVFDSEGRRVPGEAG</sequence>
<name>A0ABM6PNK6_9MICO</name>
<organism evidence="1 2">
    <name type="scientific">Dermabacter jinjuensis</name>
    <dbReference type="NCBI Taxonomy" id="1667168"/>
    <lineage>
        <taxon>Bacteria</taxon>
        <taxon>Bacillati</taxon>
        <taxon>Actinomycetota</taxon>
        <taxon>Actinomycetes</taxon>
        <taxon>Micrococcales</taxon>
        <taxon>Dermabacteraceae</taxon>
        <taxon>Dermabacter</taxon>
    </lineage>
</organism>
<dbReference type="InterPro" id="IPR052891">
    <property type="entry name" value="DNA-3mA_glycosylase"/>
</dbReference>
<evidence type="ECO:0000313" key="1">
    <source>
        <dbReference type="EMBL" id="ATH96709.1"/>
    </source>
</evidence>
<dbReference type="Proteomes" id="UP000815698">
    <property type="component" value="Chromosome"/>
</dbReference>
<protein>
    <submittedName>
        <fullName evidence="1">DNA-3-methyladenine glycosidase</fullName>
    </submittedName>
</protein>
<gene>
    <name evidence="1" type="ORF">COP05_06110</name>
</gene>
<dbReference type="RefSeq" id="WP_096882998.1">
    <property type="nucleotide sequence ID" value="NZ_CP023482.1"/>
</dbReference>
<proteinExistence type="predicted"/>
<dbReference type="Pfam" id="PF03352">
    <property type="entry name" value="Adenine_glyco"/>
    <property type="match status" value="1"/>
</dbReference>
<dbReference type="PANTHER" id="PTHR30037:SF4">
    <property type="entry name" value="DNA-3-METHYLADENINE GLYCOSYLASE I"/>
    <property type="match status" value="1"/>
</dbReference>
<reference evidence="1 2" key="1">
    <citation type="journal article" date="2016" name="Int. J. Syst. Evol. Microbiol.">
        <title>Dermabacter jinjuensis sp. nov., a novel species of the genus Dermabacter isolated from a clinical specimen.</title>
        <authorList>
            <person name="Park Y.K."/>
            <person name="Lee K.M."/>
            <person name="Lee W.K."/>
            <person name="Cho M.J."/>
            <person name="Lee H.S."/>
            <person name="Cho Y.G."/>
            <person name="Lee Y.C."/>
            <person name="Lee W.K."/>
            <person name="Seong W.K."/>
            <person name="Hwang K.J."/>
        </authorList>
    </citation>
    <scope>NUCLEOTIDE SEQUENCE [LARGE SCALE GENOMIC DNA]</scope>
    <source>
        <strain evidence="1 2">32T</strain>
    </source>
</reference>
<dbReference type="PANTHER" id="PTHR30037">
    <property type="entry name" value="DNA-3-METHYLADENINE GLYCOSYLASE 1"/>
    <property type="match status" value="1"/>
</dbReference>
<dbReference type="InterPro" id="IPR011257">
    <property type="entry name" value="DNA_glycosylase"/>
</dbReference>
<keyword evidence="1" id="KW-0378">Hydrolase</keyword>
<dbReference type="Gene3D" id="1.10.340.30">
    <property type="entry name" value="Hypothetical protein, domain 2"/>
    <property type="match status" value="1"/>
</dbReference>
<evidence type="ECO:0000313" key="2">
    <source>
        <dbReference type="Proteomes" id="UP000815698"/>
    </source>
</evidence>
<keyword evidence="1" id="KW-0326">Glycosidase</keyword>
<dbReference type="GO" id="GO:0016798">
    <property type="term" value="F:hydrolase activity, acting on glycosyl bonds"/>
    <property type="evidence" value="ECO:0007669"/>
    <property type="project" value="UniProtKB-KW"/>
</dbReference>
<dbReference type="InterPro" id="IPR005019">
    <property type="entry name" value="Adenine_glyco"/>
</dbReference>
<dbReference type="SUPFAM" id="SSF48150">
    <property type="entry name" value="DNA-glycosylase"/>
    <property type="match status" value="1"/>
</dbReference>
<accession>A0ABM6PNK6</accession>
<dbReference type="EMBL" id="CP023482">
    <property type="protein sequence ID" value="ATH96709.1"/>
    <property type="molecule type" value="Genomic_DNA"/>
</dbReference>
<keyword evidence="2" id="KW-1185">Reference proteome</keyword>